<keyword evidence="5 6" id="KW-0472">Membrane</keyword>
<evidence type="ECO:0000313" key="8">
    <source>
        <dbReference type="EMBL" id="CAK93915.1"/>
    </source>
</evidence>
<dbReference type="SUPFAM" id="SSF103473">
    <property type="entry name" value="MFS general substrate transporter"/>
    <property type="match status" value="1"/>
</dbReference>
<feature type="transmembrane region" description="Helical" evidence="6">
    <location>
        <begin position="293"/>
        <end position="310"/>
    </location>
</feature>
<dbReference type="InterPro" id="IPR011701">
    <property type="entry name" value="MFS"/>
</dbReference>
<dbReference type="InParanoid" id="A0EF24"/>
<dbReference type="GO" id="GO:0022857">
    <property type="term" value="F:transmembrane transporter activity"/>
    <property type="evidence" value="ECO:0000318"/>
    <property type="project" value="GO_Central"/>
</dbReference>
<dbReference type="GO" id="GO:0016020">
    <property type="term" value="C:membrane"/>
    <property type="evidence" value="ECO:0007669"/>
    <property type="project" value="UniProtKB-SubCell"/>
</dbReference>
<evidence type="ECO:0000256" key="3">
    <source>
        <dbReference type="ARBA" id="ARBA00022692"/>
    </source>
</evidence>
<sequence length="446" mass="49936">MKQSQIFIILVSCNVVCNLAMSIIAPFYPQFAKSRDISEDIIGIIFAAHPLGQFISSLILGKVITHENRQKIMVIGISQQGLGLLMFGFLYYFESYWVVLLGSFLARLIGGIGASMFMTPFYAFIPQLFPKQIEEKIAIAEVSTSIGFLAGPILGSALYQLGGFILPFFFFAACSFGLAVLLIVFSKSLDVPEVDLSQSIILHQSIQNQESIIDADFSISYLTLLCNYPVVISFITNTLTLSLWTFYNPTIAIYLLEQYDIQEEYSGYWISINAATFGVSTIFISKIKSHKKYFMYFGLVISGLLQFYMGPDYSFTNLNPRLLYTMLAWSIVGFTAGFPYVLTLPQLNQILIKDYSKYPTQCANIASAMYVPKIYSSFNSSLAGGELFGPILGGYLTKWYGFQRSASLLGFAVLICCVCYIPYLFYLDEKLARIKAKKSKKVGLKE</sequence>
<protein>
    <recommendedName>
        <fullName evidence="7">Major facilitator superfamily (MFS) profile domain-containing protein</fullName>
    </recommendedName>
</protein>
<dbReference type="eggNOG" id="KOG3764">
    <property type="taxonomic scope" value="Eukaryota"/>
</dbReference>
<accession>A0EF24</accession>
<dbReference type="InterPro" id="IPR020846">
    <property type="entry name" value="MFS_dom"/>
</dbReference>
<feature type="domain" description="Major facilitator superfamily (MFS) profile" evidence="7">
    <location>
        <begin position="6"/>
        <end position="446"/>
    </location>
</feature>
<keyword evidence="3 6" id="KW-0812">Transmembrane</keyword>
<dbReference type="PROSITE" id="PS50850">
    <property type="entry name" value="MFS"/>
    <property type="match status" value="1"/>
</dbReference>
<keyword evidence="2" id="KW-0813">Transport</keyword>
<dbReference type="InterPro" id="IPR036259">
    <property type="entry name" value="MFS_trans_sf"/>
</dbReference>
<feature type="transmembrane region" description="Helical" evidence="6">
    <location>
        <begin position="322"/>
        <end position="343"/>
    </location>
</feature>
<dbReference type="AlphaFoldDB" id="A0EF24"/>
<evidence type="ECO:0000313" key="9">
    <source>
        <dbReference type="Proteomes" id="UP000000600"/>
    </source>
</evidence>
<feature type="transmembrane region" description="Helical" evidence="6">
    <location>
        <begin position="267"/>
        <end position="284"/>
    </location>
</feature>
<gene>
    <name evidence="8" type="ORF">GSPATT00026238001</name>
</gene>
<comment type="subcellular location">
    <subcellularLocation>
        <location evidence="1">Membrane</location>
        <topology evidence="1">Multi-pass membrane protein</topology>
    </subcellularLocation>
</comment>
<dbReference type="PANTHER" id="PTHR23506:SF26">
    <property type="entry name" value="MFS-TYPE TRANSPORTER SLC18B1"/>
    <property type="match status" value="1"/>
</dbReference>
<dbReference type="EMBL" id="CT868674">
    <property type="protein sequence ID" value="CAK93915.1"/>
    <property type="molecule type" value="Genomic_DNA"/>
</dbReference>
<dbReference type="OrthoDB" id="298065at2759"/>
<feature type="transmembrane region" description="Helical" evidence="6">
    <location>
        <begin position="408"/>
        <end position="427"/>
    </location>
</feature>
<evidence type="ECO:0000256" key="1">
    <source>
        <dbReference type="ARBA" id="ARBA00004141"/>
    </source>
</evidence>
<evidence type="ECO:0000256" key="6">
    <source>
        <dbReference type="SAM" id="Phobius"/>
    </source>
</evidence>
<feature type="transmembrane region" description="Helical" evidence="6">
    <location>
        <begin position="41"/>
        <end position="60"/>
    </location>
</feature>
<dbReference type="Gene3D" id="1.20.1250.20">
    <property type="entry name" value="MFS general substrate transporter like domains"/>
    <property type="match status" value="2"/>
</dbReference>
<evidence type="ECO:0000256" key="4">
    <source>
        <dbReference type="ARBA" id="ARBA00022989"/>
    </source>
</evidence>
<dbReference type="InterPro" id="IPR050930">
    <property type="entry name" value="MFS_Vesicular_Transporter"/>
</dbReference>
<feature type="transmembrane region" description="Helical" evidence="6">
    <location>
        <begin position="72"/>
        <end position="92"/>
    </location>
</feature>
<dbReference type="OMA" id="LICCVCY"/>
<feature type="transmembrane region" description="Helical" evidence="6">
    <location>
        <begin position="378"/>
        <end position="396"/>
    </location>
</feature>
<dbReference type="HOGENOM" id="CLU_028639_3_1_1"/>
<dbReference type="RefSeq" id="XP_001461288.1">
    <property type="nucleotide sequence ID" value="XM_001461251.1"/>
</dbReference>
<proteinExistence type="predicted"/>
<reference evidence="8 9" key="1">
    <citation type="journal article" date="2006" name="Nature">
        <title>Global trends of whole-genome duplications revealed by the ciliate Paramecium tetraurelia.</title>
        <authorList>
            <consortium name="Genoscope"/>
            <person name="Aury J.-M."/>
            <person name="Jaillon O."/>
            <person name="Duret L."/>
            <person name="Noel B."/>
            <person name="Jubin C."/>
            <person name="Porcel B.M."/>
            <person name="Segurens B."/>
            <person name="Daubin V."/>
            <person name="Anthouard V."/>
            <person name="Aiach N."/>
            <person name="Arnaiz O."/>
            <person name="Billaut A."/>
            <person name="Beisson J."/>
            <person name="Blanc I."/>
            <person name="Bouhouche K."/>
            <person name="Camara F."/>
            <person name="Duharcourt S."/>
            <person name="Guigo R."/>
            <person name="Gogendeau D."/>
            <person name="Katinka M."/>
            <person name="Keller A.-M."/>
            <person name="Kissmehl R."/>
            <person name="Klotz C."/>
            <person name="Koll F."/>
            <person name="Le Moue A."/>
            <person name="Lepere C."/>
            <person name="Malinsky S."/>
            <person name="Nowacki M."/>
            <person name="Nowak J.K."/>
            <person name="Plattner H."/>
            <person name="Poulain J."/>
            <person name="Ruiz F."/>
            <person name="Serrano V."/>
            <person name="Zagulski M."/>
            <person name="Dessen P."/>
            <person name="Betermier M."/>
            <person name="Weissenbach J."/>
            <person name="Scarpelli C."/>
            <person name="Schachter V."/>
            <person name="Sperling L."/>
            <person name="Meyer E."/>
            <person name="Cohen J."/>
            <person name="Wincker P."/>
        </authorList>
    </citation>
    <scope>NUCLEOTIDE SEQUENCE [LARGE SCALE GENOMIC DNA]</scope>
    <source>
        <strain evidence="8 9">Stock d4-2</strain>
    </source>
</reference>
<name>A0EF24_PARTE</name>
<dbReference type="PANTHER" id="PTHR23506">
    <property type="entry name" value="GH10249P"/>
    <property type="match status" value="1"/>
</dbReference>
<organism evidence="8 9">
    <name type="scientific">Paramecium tetraurelia</name>
    <dbReference type="NCBI Taxonomy" id="5888"/>
    <lineage>
        <taxon>Eukaryota</taxon>
        <taxon>Sar</taxon>
        <taxon>Alveolata</taxon>
        <taxon>Ciliophora</taxon>
        <taxon>Intramacronucleata</taxon>
        <taxon>Oligohymenophorea</taxon>
        <taxon>Peniculida</taxon>
        <taxon>Parameciidae</taxon>
        <taxon>Paramecium</taxon>
    </lineage>
</organism>
<dbReference type="KEGG" id="ptm:GSPATT00026238001"/>
<evidence type="ECO:0000256" key="2">
    <source>
        <dbReference type="ARBA" id="ARBA00022448"/>
    </source>
</evidence>
<keyword evidence="4 6" id="KW-1133">Transmembrane helix</keyword>
<feature type="transmembrane region" description="Helical" evidence="6">
    <location>
        <begin position="7"/>
        <end position="29"/>
    </location>
</feature>
<dbReference type="Pfam" id="PF07690">
    <property type="entry name" value="MFS_1"/>
    <property type="match status" value="1"/>
</dbReference>
<dbReference type="STRING" id="5888.A0EF24"/>
<feature type="transmembrane region" description="Helical" evidence="6">
    <location>
        <begin position="104"/>
        <end position="125"/>
    </location>
</feature>
<feature type="transmembrane region" description="Helical" evidence="6">
    <location>
        <begin position="164"/>
        <end position="185"/>
    </location>
</feature>
<dbReference type="GeneID" id="5047073"/>
<feature type="transmembrane region" description="Helical" evidence="6">
    <location>
        <begin position="137"/>
        <end position="158"/>
    </location>
</feature>
<feature type="transmembrane region" description="Helical" evidence="6">
    <location>
        <begin position="225"/>
        <end position="247"/>
    </location>
</feature>
<evidence type="ECO:0000259" key="7">
    <source>
        <dbReference type="PROSITE" id="PS50850"/>
    </source>
</evidence>
<keyword evidence="9" id="KW-1185">Reference proteome</keyword>
<evidence type="ECO:0000256" key="5">
    <source>
        <dbReference type="ARBA" id="ARBA00023136"/>
    </source>
</evidence>
<dbReference type="Proteomes" id="UP000000600">
    <property type="component" value="Unassembled WGS sequence"/>
</dbReference>